<dbReference type="Pfam" id="PF22486">
    <property type="entry name" value="MATH_2"/>
    <property type="match status" value="1"/>
</dbReference>
<evidence type="ECO:0000259" key="2">
    <source>
        <dbReference type="PROSITE" id="PS50097"/>
    </source>
</evidence>
<protein>
    <submittedName>
        <fullName evidence="5">BTB domain-containing protein</fullName>
    </submittedName>
</protein>
<dbReference type="WBParaSite" id="L893_g4073.t1">
    <property type="protein sequence ID" value="L893_g4073.t1"/>
    <property type="gene ID" value="L893_g4073"/>
</dbReference>
<proteinExistence type="predicted"/>
<dbReference type="PANTHER" id="PTHR24413">
    <property type="entry name" value="SPECKLE-TYPE POZ PROTEIN"/>
    <property type="match status" value="1"/>
</dbReference>
<dbReference type="InterPro" id="IPR002083">
    <property type="entry name" value="MATH/TRAF_dom"/>
</dbReference>
<dbReference type="AlphaFoldDB" id="A0A1I8AB10"/>
<organism evidence="4 5">
    <name type="scientific">Steinernema glaseri</name>
    <dbReference type="NCBI Taxonomy" id="37863"/>
    <lineage>
        <taxon>Eukaryota</taxon>
        <taxon>Metazoa</taxon>
        <taxon>Ecdysozoa</taxon>
        <taxon>Nematoda</taxon>
        <taxon>Chromadorea</taxon>
        <taxon>Rhabditida</taxon>
        <taxon>Tylenchina</taxon>
        <taxon>Panagrolaimomorpha</taxon>
        <taxon>Strongyloidoidea</taxon>
        <taxon>Steinernematidae</taxon>
        <taxon>Steinernema</taxon>
    </lineage>
</organism>
<evidence type="ECO:0000313" key="5">
    <source>
        <dbReference type="WBParaSite" id="L893_g4073.t1"/>
    </source>
</evidence>
<dbReference type="CDD" id="cd18186">
    <property type="entry name" value="BTB_POZ_ZBTB_KLHL-like"/>
    <property type="match status" value="1"/>
</dbReference>
<dbReference type="SUPFAM" id="SSF49599">
    <property type="entry name" value="TRAF domain-like"/>
    <property type="match status" value="1"/>
</dbReference>
<evidence type="ECO:0000259" key="3">
    <source>
        <dbReference type="PROSITE" id="PS50144"/>
    </source>
</evidence>
<accession>A0A1I8AB10</accession>
<dbReference type="Pfam" id="PF00651">
    <property type="entry name" value="BTB"/>
    <property type="match status" value="1"/>
</dbReference>
<dbReference type="GO" id="GO:0030163">
    <property type="term" value="P:protein catabolic process"/>
    <property type="evidence" value="ECO:0007669"/>
    <property type="project" value="UniProtKB-ARBA"/>
</dbReference>
<evidence type="ECO:0000313" key="4">
    <source>
        <dbReference type="Proteomes" id="UP000095287"/>
    </source>
</evidence>
<feature type="compositionally biased region" description="Polar residues" evidence="1">
    <location>
        <begin position="246"/>
        <end position="257"/>
    </location>
</feature>
<dbReference type="InterPro" id="IPR000210">
    <property type="entry name" value="BTB/POZ_dom"/>
</dbReference>
<dbReference type="SMART" id="SM00225">
    <property type="entry name" value="BTB"/>
    <property type="match status" value="1"/>
</dbReference>
<dbReference type="PROSITE" id="PS50144">
    <property type="entry name" value="MATH"/>
    <property type="match status" value="1"/>
</dbReference>
<feature type="domain" description="BTB" evidence="2">
    <location>
        <begin position="276"/>
        <end position="346"/>
    </location>
</feature>
<reference evidence="5" key="1">
    <citation type="submission" date="2016-11" db="UniProtKB">
        <authorList>
            <consortium name="WormBaseParasite"/>
        </authorList>
    </citation>
    <scope>IDENTIFICATION</scope>
</reference>
<dbReference type="InterPro" id="IPR011333">
    <property type="entry name" value="SKP1/BTB/POZ_sf"/>
</dbReference>
<name>A0A1I8AB10_9BILA</name>
<dbReference type="CDD" id="cd00121">
    <property type="entry name" value="MATH"/>
    <property type="match status" value="1"/>
</dbReference>
<dbReference type="SUPFAM" id="SSF54695">
    <property type="entry name" value="POZ domain"/>
    <property type="match status" value="1"/>
</dbReference>
<sequence length="461" mass="51552">MLRNNRAMNNVADNRDDNEYDDDEEASRTQMHHNAFISTEAPQLYTPGCPMFLSASSTRMDTFVFIHKWNIGQFSVHNELSQHGDALESKVFGSSDGNYLFKLKLFPGGKDEECKGFLSLFLQIMKCPMPKLRFRVNFYLDTTDGPRGCALNKNVVSINKGGLVTASKFYSMETLKNRPAVYLPNDTLTIGVELTVFGDMQSLNVNIDDGEEEALSPKQEQLETWSPGSGSVRRKANSPIPVDNPGPSSTPARSLMSGNESVGDCLTTLFKSEAFADIDVVVPKTGRVYKCHKAILAARSSFFHAMFSHSETTENVTGTVKLDDITPEVVYAVLYFIYSGKCDFNSVAPAELLAAADRFCLEALKRECELALMKNNTLENVCSRLRLADMYHAERLRQRALLTIFRNQNTVLQSEEWGELERQCPALAAATLKRILTMPEPFARRCSGSDDKPSHKRSRRS</sequence>
<evidence type="ECO:0000256" key="1">
    <source>
        <dbReference type="SAM" id="MobiDB-lite"/>
    </source>
</evidence>
<dbReference type="Gene3D" id="3.30.710.10">
    <property type="entry name" value="Potassium Channel Kv1.1, Chain A"/>
    <property type="match status" value="1"/>
</dbReference>
<feature type="compositionally biased region" description="Polar residues" evidence="1">
    <location>
        <begin position="1"/>
        <end position="12"/>
    </location>
</feature>
<feature type="compositionally biased region" description="Acidic residues" evidence="1">
    <location>
        <begin position="16"/>
        <end position="25"/>
    </location>
</feature>
<feature type="region of interest" description="Disordered" evidence="1">
    <location>
        <begin position="1"/>
        <end position="28"/>
    </location>
</feature>
<dbReference type="Gene3D" id="2.60.210.10">
    <property type="entry name" value="Apoptosis, Tumor Necrosis Factor Receptor Associated Protein 2, Chain A"/>
    <property type="match status" value="1"/>
</dbReference>
<keyword evidence="4" id="KW-1185">Reference proteome</keyword>
<feature type="domain" description="MATH" evidence="3">
    <location>
        <begin position="64"/>
        <end position="194"/>
    </location>
</feature>
<dbReference type="Gene3D" id="1.25.40.420">
    <property type="match status" value="1"/>
</dbReference>
<feature type="region of interest" description="Disordered" evidence="1">
    <location>
        <begin position="212"/>
        <end position="257"/>
    </location>
</feature>
<feature type="compositionally biased region" description="Polar residues" evidence="1">
    <location>
        <begin position="218"/>
        <end position="229"/>
    </location>
</feature>
<dbReference type="PROSITE" id="PS50097">
    <property type="entry name" value="BTB"/>
    <property type="match status" value="1"/>
</dbReference>
<dbReference type="InterPro" id="IPR008974">
    <property type="entry name" value="TRAF-like"/>
</dbReference>
<dbReference type="Proteomes" id="UP000095287">
    <property type="component" value="Unplaced"/>
</dbReference>